<dbReference type="SUPFAM" id="SSF54236">
    <property type="entry name" value="Ubiquitin-like"/>
    <property type="match status" value="1"/>
</dbReference>
<dbReference type="EMBL" id="JAACJJ010000031">
    <property type="protein sequence ID" value="KAF5318019.1"/>
    <property type="molecule type" value="Genomic_DNA"/>
</dbReference>
<evidence type="ECO:0000256" key="1">
    <source>
        <dbReference type="SAM" id="MobiDB-lite"/>
    </source>
</evidence>
<evidence type="ECO:0000313" key="2">
    <source>
        <dbReference type="EMBL" id="KAF5318019.1"/>
    </source>
</evidence>
<evidence type="ECO:0008006" key="4">
    <source>
        <dbReference type="Google" id="ProtNLM"/>
    </source>
</evidence>
<accession>A0A8H5B743</accession>
<comment type="caution">
    <text evidence="2">The sequence shown here is derived from an EMBL/GenBank/DDBJ whole genome shotgun (WGS) entry which is preliminary data.</text>
</comment>
<proteinExistence type="predicted"/>
<feature type="compositionally biased region" description="Polar residues" evidence="1">
    <location>
        <begin position="135"/>
        <end position="144"/>
    </location>
</feature>
<evidence type="ECO:0000313" key="3">
    <source>
        <dbReference type="Proteomes" id="UP000567179"/>
    </source>
</evidence>
<name>A0A8H5B743_9AGAR</name>
<feature type="compositionally biased region" description="Polar residues" evidence="1">
    <location>
        <begin position="98"/>
        <end position="110"/>
    </location>
</feature>
<protein>
    <recommendedName>
        <fullName evidence="4">Ubiquitin-like domain-containing protein</fullName>
    </recommendedName>
</protein>
<dbReference type="OrthoDB" id="428577at2759"/>
<dbReference type="InterPro" id="IPR029071">
    <property type="entry name" value="Ubiquitin-like_domsf"/>
</dbReference>
<feature type="region of interest" description="Disordered" evidence="1">
    <location>
        <begin position="94"/>
        <end position="156"/>
    </location>
</feature>
<organism evidence="2 3">
    <name type="scientific">Psilocybe cf. subviscida</name>
    <dbReference type="NCBI Taxonomy" id="2480587"/>
    <lineage>
        <taxon>Eukaryota</taxon>
        <taxon>Fungi</taxon>
        <taxon>Dikarya</taxon>
        <taxon>Basidiomycota</taxon>
        <taxon>Agaricomycotina</taxon>
        <taxon>Agaricomycetes</taxon>
        <taxon>Agaricomycetidae</taxon>
        <taxon>Agaricales</taxon>
        <taxon>Agaricineae</taxon>
        <taxon>Strophariaceae</taxon>
        <taxon>Psilocybe</taxon>
    </lineage>
</organism>
<dbReference type="AlphaFoldDB" id="A0A8H5B743"/>
<gene>
    <name evidence="2" type="ORF">D9619_012045</name>
</gene>
<sequence>MASKFNAKPGKSASTEPSLFVLNYKTRRVLVLTPTSYDQLQLSIRRHFPEIPKNHRVSYHTNGLAVCEGALTEISSDIWGTVIPLLNSVTVLSGPRAESSTNGNKRSFQELSEALRSSADESNHPEPPAKKLRSHTLQAQSKAPRSSPAPTDLRDMTLFVGRPSGRTKVKCHHSMSIHDILSEIPLKSRYNDYFTLYDFRVTWDGSRLSKEECERSSLADLGIENGDVIEVSQEVRGGKPVTYLSPPTGTEVDATVKLSLVPEWHLSAIYPVVSIKSLSSRGQSLQWDVKASSDGTLLEKTTGLEVAYLFWEAEALVAFPVQDDQYNAVDAETFIPNQPRLDPMKSVLLEVATMTPYLDNALKALGLHTEARTSFVTYILIPFQALELRSASFFRVIHLIITLTDYYCVDFDYRAEADANGQSRRLRFILRRRGASKPLVKKPRLKHTLSSQSSITGGPSTQANKILITLNVDTSNGGKFVFRCPLSISVSALLRAIHDRLAHASSDDDDEYKEDQWVAIWDSQRLCAGDHRTIAAYGMEDEDEIWMRKEHIGGKPVIYLLPPSGSEIGASVKLSLVPEWHFSAIYRIVPVDSLASGGQTLQWDVMTSCDGRLLEKNTGLEVAYLFWEAKALALSTEVPPSCISPPAPGYITSDETFIPTHARLEPTNSVVLEVAKVTPYLDSALKTLGLHTEARTSFITYWLPSFLRHTYIALRFLPQRAYEQAAPLEVSPTPDVVVRVFMLFKGLKLGDVSPTSTSGWNQGIRDADVGRWRRVVGVDDDRSLADDKLFRVIEWGGMEVLS</sequence>
<feature type="compositionally biased region" description="Basic and acidic residues" evidence="1">
    <location>
        <begin position="118"/>
        <end position="129"/>
    </location>
</feature>
<keyword evidence="3" id="KW-1185">Reference proteome</keyword>
<reference evidence="2 3" key="1">
    <citation type="journal article" date="2020" name="ISME J.">
        <title>Uncovering the hidden diversity of litter-decomposition mechanisms in mushroom-forming fungi.</title>
        <authorList>
            <person name="Floudas D."/>
            <person name="Bentzer J."/>
            <person name="Ahren D."/>
            <person name="Johansson T."/>
            <person name="Persson P."/>
            <person name="Tunlid A."/>
        </authorList>
    </citation>
    <scope>NUCLEOTIDE SEQUENCE [LARGE SCALE GENOMIC DNA]</scope>
    <source>
        <strain evidence="2 3">CBS 101986</strain>
    </source>
</reference>
<dbReference type="Proteomes" id="UP000567179">
    <property type="component" value="Unassembled WGS sequence"/>
</dbReference>